<dbReference type="Gene3D" id="2.60.40.10">
    <property type="entry name" value="Immunoglobulins"/>
    <property type="match status" value="1"/>
</dbReference>
<dbReference type="PANTHER" id="PTHR34700">
    <property type="entry name" value="POTASSIUM BINDING PROTEIN KBP"/>
    <property type="match status" value="1"/>
</dbReference>
<name>A0A285CJ79_9RHOB</name>
<dbReference type="EMBL" id="OAOQ01000001">
    <property type="protein sequence ID" value="SNX67652.1"/>
    <property type="molecule type" value="Genomic_DNA"/>
</dbReference>
<evidence type="ECO:0000313" key="2">
    <source>
        <dbReference type="EMBL" id="SNX67652.1"/>
    </source>
</evidence>
<evidence type="ECO:0000259" key="1">
    <source>
        <dbReference type="PROSITE" id="PS51782"/>
    </source>
</evidence>
<gene>
    <name evidence="2" type="ORF">SAMN05878503_101289</name>
</gene>
<dbReference type="Gene3D" id="3.10.350.10">
    <property type="entry name" value="LysM domain"/>
    <property type="match status" value="1"/>
</dbReference>
<organism evidence="2 3">
    <name type="scientific">Cereibacter ovatus</name>
    <dbReference type="NCBI Taxonomy" id="439529"/>
    <lineage>
        <taxon>Bacteria</taxon>
        <taxon>Pseudomonadati</taxon>
        <taxon>Pseudomonadota</taxon>
        <taxon>Alphaproteobacteria</taxon>
        <taxon>Rhodobacterales</taxon>
        <taxon>Paracoccaceae</taxon>
        <taxon>Cereibacter</taxon>
    </lineage>
</organism>
<dbReference type="Proteomes" id="UP000219467">
    <property type="component" value="Unassembled WGS sequence"/>
</dbReference>
<evidence type="ECO:0000313" key="3">
    <source>
        <dbReference type="Proteomes" id="UP000219467"/>
    </source>
</evidence>
<dbReference type="InterPro" id="IPR036779">
    <property type="entry name" value="LysM_dom_sf"/>
</dbReference>
<accession>A0A285CJ79</accession>
<sequence length="383" mass="38574">MGTGAKAAVLGGAAAVFVGVLWFGVVQRPAPGSAPAPSDAASQAADATPAVDPARLAVPSDPVVAMAADAGAGMPDFDVVRIESDGSALVAGRAPQGAEVAVLVDGVQAALTLADAANRFAVMFAIPPDGRPRTLTLRMRRADGTEQLSTVSVFVAPILPVGEAPGGGAAPAALLLAGDGVKVIQPPGERLDEAPEGLSIETIAYAADGAVLLSGRGGAGDFIRLYLDNREIATVAVAADGFWAASLTGIDPGRYQLRADRIDSAGKVVARFETPFARETHEAVAAALQSAAPPVIPVTERPAAAGAGASGAGPAAAVPLSPSAAAAPVTVTVQPGFSLWRIAQENFGAGVLYVKVYEANRQAIRDPDLIYPGQVFTLPRADE</sequence>
<protein>
    <submittedName>
        <fullName evidence="2">LysM domain-containing protein</fullName>
    </submittedName>
</protein>
<proteinExistence type="predicted"/>
<dbReference type="PANTHER" id="PTHR34700:SF4">
    <property type="entry name" value="PHAGE-LIKE ELEMENT PBSX PROTEIN XKDP"/>
    <property type="match status" value="1"/>
</dbReference>
<dbReference type="Pfam" id="PF01476">
    <property type="entry name" value="LysM"/>
    <property type="match status" value="1"/>
</dbReference>
<dbReference type="AlphaFoldDB" id="A0A285CJ79"/>
<feature type="domain" description="LysM" evidence="1">
    <location>
        <begin position="329"/>
        <end position="378"/>
    </location>
</feature>
<dbReference type="RefSeq" id="WP_235840902.1">
    <property type="nucleotide sequence ID" value="NZ_OAOQ01000001.1"/>
</dbReference>
<reference evidence="3" key="1">
    <citation type="submission" date="2017-08" db="EMBL/GenBank/DDBJ databases">
        <authorList>
            <person name="Varghese N."/>
            <person name="Submissions S."/>
        </authorList>
    </citation>
    <scope>NUCLEOTIDE SEQUENCE [LARGE SCALE GENOMIC DNA]</scope>
    <source>
        <strain evidence="3">JA234</strain>
    </source>
</reference>
<dbReference type="CDD" id="cd00118">
    <property type="entry name" value="LysM"/>
    <property type="match status" value="1"/>
</dbReference>
<dbReference type="InterPro" id="IPR052196">
    <property type="entry name" value="Bact_Kbp"/>
</dbReference>
<dbReference type="InterPro" id="IPR018392">
    <property type="entry name" value="LysM"/>
</dbReference>
<keyword evidence="3" id="KW-1185">Reference proteome</keyword>
<dbReference type="SMART" id="SM00257">
    <property type="entry name" value="LysM"/>
    <property type="match status" value="1"/>
</dbReference>
<dbReference type="PROSITE" id="PS51782">
    <property type="entry name" value="LYSM"/>
    <property type="match status" value="1"/>
</dbReference>
<dbReference type="InterPro" id="IPR013783">
    <property type="entry name" value="Ig-like_fold"/>
</dbReference>